<dbReference type="STRING" id="3218.A0A2K1L3D7"/>
<feature type="compositionally biased region" description="Low complexity" evidence="1">
    <location>
        <begin position="290"/>
        <end position="304"/>
    </location>
</feature>
<dbReference type="Proteomes" id="UP000006727">
    <property type="component" value="Chromosome 2"/>
</dbReference>
<feature type="region of interest" description="Disordered" evidence="1">
    <location>
        <begin position="113"/>
        <end position="204"/>
    </location>
</feature>
<feature type="compositionally biased region" description="Polar residues" evidence="1">
    <location>
        <begin position="240"/>
        <end position="250"/>
    </location>
</feature>
<dbReference type="AlphaFoldDB" id="A0A2K1L3D7"/>
<reference evidence="2 4" key="2">
    <citation type="journal article" date="2018" name="Plant J.">
        <title>The Physcomitrella patens chromosome-scale assembly reveals moss genome structure and evolution.</title>
        <authorList>
            <person name="Lang D."/>
            <person name="Ullrich K.K."/>
            <person name="Murat F."/>
            <person name="Fuchs J."/>
            <person name="Jenkins J."/>
            <person name="Haas F.B."/>
            <person name="Piednoel M."/>
            <person name="Gundlach H."/>
            <person name="Van Bel M."/>
            <person name="Meyberg R."/>
            <person name="Vives C."/>
            <person name="Morata J."/>
            <person name="Symeonidi A."/>
            <person name="Hiss M."/>
            <person name="Muchero W."/>
            <person name="Kamisugi Y."/>
            <person name="Saleh O."/>
            <person name="Blanc G."/>
            <person name="Decker E.L."/>
            <person name="van Gessel N."/>
            <person name="Grimwood J."/>
            <person name="Hayes R.D."/>
            <person name="Graham S.W."/>
            <person name="Gunter L.E."/>
            <person name="McDaniel S.F."/>
            <person name="Hoernstein S.N.W."/>
            <person name="Larsson A."/>
            <person name="Li F.W."/>
            <person name="Perroud P.F."/>
            <person name="Phillips J."/>
            <person name="Ranjan P."/>
            <person name="Rokshar D.S."/>
            <person name="Rothfels C.J."/>
            <person name="Schneider L."/>
            <person name="Shu S."/>
            <person name="Stevenson D.W."/>
            <person name="Thummler F."/>
            <person name="Tillich M."/>
            <person name="Villarreal Aguilar J.C."/>
            <person name="Widiez T."/>
            <person name="Wong G.K."/>
            <person name="Wymore A."/>
            <person name="Zhang Y."/>
            <person name="Zimmer A.D."/>
            <person name="Quatrano R.S."/>
            <person name="Mayer K.F.X."/>
            <person name="Goodstein D."/>
            <person name="Casacuberta J.M."/>
            <person name="Vandepoele K."/>
            <person name="Reski R."/>
            <person name="Cuming A.C."/>
            <person name="Tuskan G.A."/>
            <person name="Maumus F."/>
            <person name="Salse J."/>
            <person name="Schmutz J."/>
            <person name="Rensing S.A."/>
        </authorList>
    </citation>
    <scope>NUCLEOTIDE SEQUENCE [LARGE SCALE GENOMIC DNA]</scope>
    <source>
        <strain evidence="3 4">cv. Gransden 2004</strain>
    </source>
</reference>
<evidence type="ECO:0000313" key="4">
    <source>
        <dbReference type="Proteomes" id="UP000006727"/>
    </source>
</evidence>
<keyword evidence="4" id="KW-1185">Reference proteome</keyword>
<organism evidence="2">
    <name type="scientific">Physcomitrium patens</name>
    <name type="common">Spreading-leaved earth moss</name>
    <name type="synonym">Physcomitrella patens</name>
    <dbReference type="NCBI Taxonomy" id="3218"/>
    <lineage>
        <taxon>Eukaryota</taxon>
        <taxon>Viridiplantae</taxon>
        <taxon>Streptophyta</taxon>
        <taxon>Embryophyta</taxon>
        <taxon>Bryophyta</taxon>
        <taxon>Bryophytina</taxon>
        <taxon>Bryopsida</taxon>
        <taxon>Funariidae</taxon>
        <taxon>Funariales</taxon>
        <taxon>Funariaceae</taxon>
        <taxon>Physcomitrium</taxon>
    </lineage>
</organism>
<dbReference type="InParanoid" id="A0A2K1L3D7"/>
<reference evidence="2 4" key="1">
    <citation type="journal article" date="2008" name="Science">
        <title>The Physcomitrella genome reveals evolutionary insights into the conquest of land by plants.</title>
        <authorList>
            <person name="Rensing S."/>
            <person name="Lang D."/>
            <person name="Zimmer A."/>
            <person name="Terry A."/>
            <person name="Salamov A."/>
            <person name="Shapiro H."/>
            <person name="Nishiyama T."/>
            <person name="Perroud P.-F."/>
            <person name="Lindquist E."/>
            <person name="Kamisugi Y."/>
            <person name="Tanahashi T."/>
            <person name="Sakakibara K."/>
            <person name="Fujita T."/>
            <person name="Oishi K."/>
            <person name="Shin-I T."/>
            <person name="Kuroki Y."/>
            <person name="Toyoda A."/>
            <person name="Suzuki Y."/>
            <person name="Hashimoto A."/>
            <person name="Yamaguchi K."/>
            <person name="Sugano A."/>
            <person name="Kohara Y."/>
            <person name="Fujiyama A."/>
            <person name="Anterola A."/>
            <person name="Aoki S."/>
            <person name="Ashton N."/>
            <person name="Barbazuk W.B."/>
            <person name="Barker E."/>
            <person name="Bennetzen J."/>
            <person name="Bezanilla M."/>
            <person name="Blankenship R."/>
            <person name="Cho S.H."/>
            <person name="Dutcher S."/>
            <person name="Estelle M."/>
            <person name="Fawcett J.A."/>
            <person name="Gundlach H."/>
            <person name="Hanada K."/>
            <person name="Heyl A."/>
            <person name="Hicks K.A."/>
            <person name="Hugh J."/>
            <person name="Lohr M."/>
            <person name="Mayer K."/>
            <person name="Melkozernov A."/>
            <person name="Murata T."/>
            <person name="Nelson D."/>
            <person name="Pils B."/>
            <person name="Prigge M."/>
            <person name="Reiss B."/>
            <person name="Renner T."/>
            <person name="Rombauts S."/>
            <person name="Rushton P."/>
            <person name="Sanderfoot A."/>
            <person name="Schween G."/>
            <person name="Shiu S.-H."/>
            <person name="Stueber K."/>
            <person name="Theodoulou F.L."/>
            <person name="Tu H."/>
            <person name="Van de Peer Y."/>
            <person name="Verrier P.J."/>
            <person name="Waters E."/>
            <person name="Wood A."/>
            <person name="Yang L."/>
            <person name="Cove D."/>
            <person name="Cuming A."/>
            <person name="Hasebe M."/>
            <person name="Lucas S."/>
            <person name="Mishler D.B."/>
            <person name="Reski R."/>
            <person name="Grigoriev I."/>
            <person name="Quatrano R.S."/>
            <person name="Boore J.L."/>
        </authorList>
    </citation>
    <scope>NUCLEOTIDE SEQUENCE [LARGE SCALE GENOMIC DNA]</scope>
    <source>
        <strain evidence="3 4">cv. Gransden 2004</strain>
    </source>
</reference>
<feature type="compositionally biased region" description="Pro residues" evidence="1">
    <location>
        <begin position="269"/>
        <end position="278"/>
    </location>
</feature>
<evidence type="ECO:0000313" key="3">
    <source>
        <dbReference type="EnsemblPlants" id="Pp3c2_28909V3.1"/>
    </source>
</evidence>
<reference evidence="3" key="3">
    <citation type="submission" date="2020-12" db="UniProtKB">
        <authorList>
            <consortium name="EnsemblPlants"/>
        </authorList>
    </citation>
    <scope>IDENTIFICATION</scope>
</reference>
<dbReference type="EMBL" id="ABEU02000002">
    <property type="protein sequence ID" value="PNR60549.1"/>
    <property type="molecule type" value="Genomic_DNA"/>
</dbReference>
<name>A0A2K1L3D7_PHYPA</name>
<protein>
    <submittedName>
        <fullName evidence="2 3">Uncharacterized protein</fullName>
    </submittedName>
</protein>
<feature type="region of interest" description="Disordered" evidence="1">
    <location>
        <begin position="223"/>
        <end position="322"/>
    </location>
</feature>
<accession>A0A2K1L3D7</accession>
<feature type="compositionally biased region" description="Pro residues" evidence="1">
    <location>
        <begin position="120"/>
        <end position="132"/>
    </location>
</feature>
<dbReference type="Gramene" id="Pp3c2_28909V3.1">
    <property type="protein sequence ID" value="Pp3c2_28909V3.1"/>
    <property type="gene ID" value="Pp3c2_28909"/>
</dbReference>
<feature type="compositionally biased region" description="Polar residues" evidence="1">
    <location>
        <begin position="171"/>
        <end position="189"/>
    </location>
</feature>
<sequence>MLANQNFRLRVGTWLISTSCTHCCNFRHLPLVFNRKSVTLIIREAQQQVRVRTTRCIASDITHNKMTWFDSTEKFQMVSFTQNSTAHNIVPSNNADYNCPRTPTVYSCNRSKTLDSLTRPAPPPIQAEPPVPSRKHPAHPSPAFPARGCSSPTPRPSPRRSRGPLARSATDRTSSPRAVETTTKSSTYSGCRKNDLPNATINPNTFNMRMTRITMLVHARCSLDSSPPNPRTRPSRGSCCASSSGYRSQSPPNPPTAIPQSPHASMSPPALPPAPPSIAPSAGHPKLDASPGSGISPSPASCGSRSGNRAVVAESSQSAPSKSVLPWASMALAPTHARTIAKGLTKTTSKAQRGTRVAKITGALAGASRENAACESLREATAEL</sequence>
<dbReference type="EnsemblPlants" id="Pp3c2_28909V3.1">
    <property type="protein sequence ID" value="Pp3c2_28909V3.1"/>
    <property type="gene ID" value="Pp3c2_28909"/>
</dbReference>
<evidence type="ECO:0000313" key="2">
    <source>
        <dbReference type="EMBL" id="PNR60549.1"/>
    </source>
</evidence>
<evidence type="ECO:0000256" key="1">
    <source>
        <dbReference type="SAM" id="MobiDB-lite"/>
    </source>
</evidence>
<gene>
    <name evidence="2" type="ORF">PHYPA_003342</name>
</gene>
<proteinExistence type="predicted"/>